<organism evidence="2 3">
    <name type="scientific">Priestia taiwanensis</name>
    <dbReference type="NCBI Taxonomy" id="1347902"/>
    <lineage>
        <taxon>Bacteria</taxon>
        <taxon>Bacillati</taxon>
        <taxon>Bacillota</taxon>
        <taxon>Bacilli</taxon>
        <taxon>Bacillales</taxon>
        <taxon>Bacillaceae</taxon>
        <taxon>Priestia</taxon>
    </lineage>
</organism>
<dbReference type="Gene3D" id="3.40.50.300">
    <property type="entry name" value="P-loop containing nucleotide triphosphate hydrolases"/>
    <property type="match status" value="1"/>
</dbReference>
<evidence type="ECO:0000313" key="2">
    <source>
        <dbReference type="EMBL" id="GGE57129.1"/>
    </source>
</evidence>
<dbReference type="AlphaFoldDB" id="A0A917AJB0"/>
<protein>
    <recommendedName>
        <fullName evidence="1">ATPase dynein-related AAA domain-containing protein</fullName>
    </recommendedName>
</protein>
<evidence type="ECO:0000313" key="3">
    <source>
        <dbReference type="Proteomes" id="UP000605259"/>
    </source>
</evidence>
<dbReference type="InterPro" id="IPR027417">
    <property type="entry name" value="P-loop_NTPase"/>
</dbReference>
<name>A0A917AJB0_9BACI</name>
<dbReference type="GO" id="GO:0016887">
    <property type="term" value="F:ATP hydrolysis activity"/>
    <property type="evidence" value="ECO:0007669"/>
    <property type="project" value="InterPro"/>
</dbReference>
<dbReference type="SUPFAM" id="SSF52540">
    <property type="entry name" value="P-loop containing nucleoside triphosphate hydrolases"/>
    <property type="match status" value="1"/>
</dbReference>
<dbReference type="RefSeq" id="WP_188386805.1">
    <property type="nucleotide sequence ID" value="NZ_BMFK01000001.1"/>
</dbReference>
<dbReference type="EMBL" id="BMFK01000001">
    <property type="protein sequence ID" value="GGE57129.1"/>
    <property type="molecule type" value="Genomic_DNA"/>
</dbReference>
<sequence>MQMRYELLEIKDTEKRYIEECFLLGKLAEDDSALPGLGVEAGKAVSYTHVGAGDNVVFYIKVCSDEPLLLKNLVNKSPDEVYITFDNRNKLYLDRENYQYADDKVRFIREHFKDKLILFKPKLNYDYAKKRYHYNFDVILVEEEGETSTHYVPVPHIKKGISHKRFEKLLLDQKPIELEQHNHSFDTPEFIVCDSFIYQIPDSDSFEKYKTRTTTYICQKPEEIKKIPLPKDWYFSMARIPYKDLCFISTVTRGSLIDLFEESGKLIVDSYKEVESETNSLKEEPKEKKESKNYLGEENNLIENSDKDNVVEEYEFLDRLSALAEQKELIYDQNDLKNLHISLKTGNLTILGGMSGTGKSELARLYAEALGLSEGDNLLFLPVSPSFTEPSDILGFLNQQTGIYMESDTGLTSFLIKASKKKDKMFMVVFDEMNLGQIEHYFSDFISVLEGPRDNRTLNLFSGNSICHQPDYREGIEIGNNVLFVGTMNIDESVKMPTNRILDRSNFLILEKKGFLEAKIYEEQQLEQTEEEKTIVDMSTVIKAENFQYWISNSDSLSSLEDDELKILDEIHEQISSYDSQTGVSFRIAKSVAKYLGNIPKDEDGNELLSRDVAFDYQIKQRILPKIRGYRDQIENLIFKIDGEGKIKEGTISMILTKYEEKNFEKSLRYLEQKSKELIRNGYTL</sequence>
<dbReference type="Proteomes" id="UP000605259">
    <property type="component" value="Unassembled WGS sequence"/>
</dbReference>
<proteinExistence type="predicted"/>
<evidence type="ECO:0000259" key="1">
    <source>
        <dbReference type="Pfam" id="PF07728"/>
    </source>
</evidence>
<accession>A0A917AJB0</accession>
<dbReference type="InterPro" id="IPR011704">
    <property type="entry name" value="ATPase_dyneun-rel_AAA"/>
</dbReference>
<feature type="domain" description="ATPase dynein-related AAA" evidence="1">
    <location>
        <begin position="350"/>
        <end position="492"/>
    </location>
</feature>
<keyword evidence="3" id="KW-1185">Reference proteome</keyword>
<gene>
    <name evidence="2" type="ORF">GCM10007140_04320</name>
</gene>
<dbReference type="Pfam" id="PF07728">
    <property type="entry name" value="AAA_5"/>
    <property type="match status" value="1"/>
</dbReference>
<dbReference type="GO" id="GO:0005524">
    <property type="term" value="F:ATP binding"/>
    <property type="evidence" value="ECO:0007669"/>
    <property type="project" value="InterPro"/>
</dbReference>
<comment type="caution">
    <text evidence="2">The sequence shown here is derived from an EMBL/GenBank/DDBJ whole genome shotgun (WGS) entry which is preliminary data.</text>
</comment>
<reference evidence="2" key="1">
    <citation type="journal article" date="2014" name="Int. J. Syst. Evol. Microbiol.">
        <title>Complete genome sequence of Corynebacterium casei LMG S-19264T (=DSM 44701T), isolated from a smear-ripened cheese.</title>
        <authorList>
            <consortium name="US DOE Joint Genome Institute (JGI-PGF)"/>
            <person name="Walter F."/>
            <person name="Albersmeier A."/>
            <person name="Kalinowski J."/>
            <person name="Ruckert C."/>
        </authorList>
    </citation>
    <scope>NUCLEOTIDE SEQUENCE</scope>
    <source>
        <strain evidence="2">CGMCC 1.12698</strain>
    </source>
</reference>
<reference evidence="2" key="2">
    <citation type="submission" date="2020-09" db="EMBL/GenBank/DDBJ databases">
        <authorList>
            <person name="Sun Q."/>
            <person name="Zhou Y."/>
        </authorList>
    </citation>
    <scope>NUCLEOTIDE SEQUENCE</scope>
    <source>
        <strain evidence="2">CGMCC 1.12698</strain>
    </source>
</reference>